<dbReference type="Gene3D" id="1.20.58.400">
    <property type="entry name" value="t-snare proteins"/>
    <property type="match status" value="1"/>
</dbReference>
<dbReference type="InterPro" id="IPR038407">
    <property type="entry name" value="v-SNARE_N_sf"/>
</dbReference>
<evidence type="ECO:0000256" key="7">
    <source>
        <dbReference type="ARBA" id="ARBA00023054"/>
    </source>
</evidence>
<proteinExistence type="inferred from homology"/>
<keyword evidence="3" id="KW-0813">Transport</keyword>
<evidence type="ECO:0000256" key="3">
    <source>
        <dbReference type="ARBA" id="ARBA00022448"/>
    </source>
</evidence>
<dbReference type="FunFam" id="1.20.5.110:FF:000002">
    <property type="entry name" value="Vesicle transport through interaction with t-SNAREsB"/>
    <property type="match status" value="1"/>
</dbReference>
<evidence type="ECO:0000256" key="6">
    <source>
        <dbReference type="ARBA" id="ARBA00022989"/>
    </source>
</evidence>
<dbReference type="STRING" id="94130.A0A2Z6QT28"/>
<dbReference type="InterPro" id="IPR007705">
    <property type="entry name" value="Vesicle_trsprt_v-SNARE_N"/>
</dbReference>
<dbReference type="AlphaFoldDB" id="A0A2Z6QT28"/>
<evidence type="ECO:0000256" key="8">
    <source>
        <dbReference type="ARBA" id="ARBA00023136"/>
    </source>
</evidence>
<evidence type="ECO:0000256" key="1">
    <source>
        <dbReference type="ARBA" id="ARBA00004211"/>
    </source>
</evidence>
<keyword evidence="4" id="KW-0812">Transmembrane</keyword>
<reference evidence="11 13" key="1">
    <citation type="submission" date="2017-11" db="EMBL/GenBank/DDBJ databases">
        <title>The genome of Rhizophagus clarus HR1 reveals common genetic basis of auxotrophy among arbuscular mycorrhizal fungi.</title>
        <authorList>
            <person name="Kobayashi Y."/>
        </authorList>
    </citation>
    <scope>NUCLEOTIDE SEQUENCE [LARGE SCALE GENOMIC DNA]</scope>
    <source>
        <strain evidence="11 13">HR1</strain>
    </source>
</reference>
<gene>
    <name evidence="12" type="ORF">RCL2_002894000</name>
    <name evidence="11" type="ORF">RclHR1_10530001</name>
</gene>
<dbReference type="Pfam" id="PF12352">
    <property type="entry name" value="V-SNARE_C"/>
    <property type="match status" value="1"/>
</dbReference>
<evidence type="ECO:0000313" key="12">
    <source>
        <dbReference type="EMBL" id="GET02562.1"/>
    </source>
</evidence>
<feature type="domain" description="Vesicle transport v-SNARE N-terminal" evidence="10">
    <location>
        <begin position="1"/>
        <end position="92"/>
    </location>
</feature>
<dbReference type="GO" id="GO:0006891">
    <property type="term" value="P:intra-Golgi vesicle-mediated transport"/>
    <property type="evidence" value="ECO:0007669"/>
    <property type="project" value="TreeGrafter"/>
</dbReference>
<evidence type="ECO:0000256" key="9">
    <source>
        <dbReference type="SAM" id="Coils"/>
    </source>
</evidence>
<dbReference type="GO" id="GO:0012507">
    <property type="term" value="C:ER to Golgi transport vesicle membrane"/>
    <property type="evidence" value="ECO:0007669"/>
    <property type="project" value="TreeGrafter"/>
</dbReference>
<dbReference type="Proteomes" id="UP000247702">
    <property type="component" value="Unassembled WGS sequence"/>
</dbReference>
<dbReference type="GO" id="GO:0005484">
    <property type="term" value="F:SNAP receptor activity"/>
    <property type="evidence" value="ECO:0007669"/>
    <property type="project" value="TreeGrafter"/>
</dbReference>
<dbReference type="GO" id="GO:0016236">
    <property type="term" value="P:macroautophagy"/>
    <property type="evidence" value="ECO:0007669"/>
    <property type="project" value="TreeGrafter"/>
</dbReference>
<keyword evidence="13" id="KW-1185">Reference proteome</keyword>
<evidence type="ECO:0000259" key="10">
    <source>
        <dbReference type="Pfam" id="PF05008"/>
    </source>
</evidence>
<protein>
    <submittedName>
        <fullName evidence="12">V-SNARE-domain-containing protein</fullName>
    </submittedName>
</protein>
<dbReference type="PANTHER" id="PTHR21230:SF26">
    <property type="entry name" value="VESICLE TRANSPORT THROUGH INTERACTION WITH T-SNARES HOMOLOG 1A"/>
    <property type="match status" value="1"/>
</dbReference>
<accession>A0A2Z6QT28</accession>
<evidence type="ECO:0000256" key="5">
    <source>
        <dbReference type="ARBA" id="ARBA00022927"/>
    </source>
</evidence>
<name>A0A2Z6QT28_9GLOM</name>
<dbReference type="GO" id="GO:0005789">
    <property type="term" value="C:endoplasmic reticulum membrane"/>
    <property type="evidence" value="ECO:0007669"/>
    <property type="project" value="TreeGrafter"/>
</dbReference>
<feature type="coiled-coil region" evidence="9">
    <location>
        <begin position="34"/>
        <end position="61"/>
    </location>
</feature>
<reference evidence="12" key="2">
    <citation type="submission" date="2019-10" db="EMBL/GenBank/DDBJ databases">
        <title>Conservation and host-specific expression of non-tandemly repeated heterogenous ribosome RNA gene in arbuscular mycorrhizal fungi.</title>
        <authorList>
            <person name="Maeda T."/>
            <person name="Kobayashi Y."/>
            <person name="Nakagawa T."/>
            <person name="Ezawa T."/>
            <person name="Yamaguchi K."/>
            <person name="Bino T."/>
            <person name="Nishimoto Y."/>
            <person name="Shigenobu S."/>
            <person name="Kawaguchi M."/>
        </authorList>
    </citation>
    <scope>NUCLEOTIDE SEQUENCE</scope>
    <source>
        <strain evidence="12">HR1</strain>
    </source>
</reference>
<keyword evidence="8" id="KW-0472">Membrane</keyword>
<comment type="caution">
    <text evidence="11">The sequence shown here is derived from an EMBL/GenBank/DDBJ whole genome shotgun (WGS) entry which is preliminary data.</text>
</comment>
<dbReference type="GO" id="GO:0048280">
    <property type="term" value="P:vesicle fusion with Golgi apparatus"/>
    <property type="evidence" value="ECO:0007669"/>
    <property type="project" value="TreeGrafter"/>
</dbReference>
<dbReference type="Pfam" id="PF05008">
    <property type="entry name" value="V-SNARE"/>
    <property type="match status" value="1"/>
</dbReference>
<comment type="similarity">
    <text evidence="2">Belongs to the VTI1 family.</text>
</comment>
<keyword evidence="5" id="KW-0653">Protein transport</keyword>
<dbReference type="PANTHER" id="PTHR21230">
    <property type="entry name" value="VESICLE TRANSPORT V-SNARE PROTEIN VTI1-RELATED"/>
    <property type="match status" value="1"/>
</dbReference>
<keyword evidence="7 9" id="KW-0175">Coiled coil</keyword>
<dbReference type="GO" id="GO:0005794">
    <property type="term" value="C:Golgi apparatus"/>
    <property type="evidence" value="ECO:0007669"/>
    <property type="project" value="TreeGrafter"/>
</dbReference>
<evidence type="ECO:0000313" key="11">
    <source>
        <dbReference type="EMBL" id="GBB83868.1"/>
    </source>
</evidence>
<dbReference type="GO" id="GO:0042147">
    <property type="term" value="P:retrograde transport, endosome to Golgi"/>
    <property type="evidence" value="ECO:0007669"/>
    <property type="project" value="TreeGrafter"/>
</dbReference>
<dbReference type="GO" id="GO:0006886">
    <property type="term" value="P:intracellular protein transport"/>
    <property type="evidence" value="ECO:0007669"/>
    <property type="project" value="InterPro"/>
</dbReference>
<dbReference type="OrthoDB" id="430637at2759"/>
<dbReference type="GO" id="GO:0006896">
    <property type="term" value="P:Golgi to vacuole transport"/>
    <property type="evidence" value="ECO:0007669"/>
    <property type="project" value="TreeGrafter"/>
</dbReference>
<dbReference type="EMBL" id="BEXD01000062">
    <property type="protein sequence ID" value="GBB83868.1"/>
    <property type="molecule type" value="Genomic_DNA"/>
</dbReference>
<dbReference type="InterPro" id="IPR010989">
    <property type="entry name" value="SNARE"/>
</dbReference>
<organism evidence="11 13">
    <name type="scientific">Rhizophagus clarus</name>
    <dbReference type="NCBI Taxonomy" id="94130"/>
    <lineage>
        <taxon>Eukaryota</taxon>
        <taxon>Fungi</taxon>
        <taxon>Fungi incertae sedis</taxon>
        <taxon>Mucoromycota</taxon>
        <taxon>Glomeromycotina</taxon>
        <taxon>Glomeromycetes</taxon>
        <taxon>Glomerales</taxon>
        <taxon>Glomeraceae</taxon>
        <taxon>Rhizophagus</taxon>
    </lineage>
</organism>
<sequence length="206" mass="23768">MSSYDLFLSYEGDFDQVSASIRNKINRTIPSQNGEKRKNAIRAAKREIEEAEEIILQMGMELLNIQQSMHTHFQERISVYKSDLEKLKRGLEIASSRVSEPSVIETDIDQRARLLTGTERLADSSRRLQDSHRIALETETIDANILEVLHTQREQILRIRDTSKEEDSYIEKAQRTIEGMARRVKIKHIIAAVAIITLITFCSKRK</sequence>
<dbReference type="CDD" id="cd15862">
    <property type="entry name" value="SNARE_Vti1"/>
    <property type="match status" value="1"/>
</dbReference>
<dbReference type="GO" id="GO:0005829">
    <property type="term" value="C:cytosol"/>
    <property type="evidence" value="ECO:0007669"/>
    <property type="project" value="GOC"/>
</dbReference>
<evidence type="ECO:0000313" key="13">
    <source>
        <dbReference type="Proteomes" id="UP000247702"/>
    </source>
</evidence>
<evidence type="ECO:0000256" key="4">
    <source>
        <dbReference type="ARBA" id="ARBA00022692"/>
    </source>
</evidence>
<dbReference type="Gene3D" id="1.20.5.110">
    <property type="match status" value="1"/>
</dbReference>
<dbReference type="GO" id="GO:0031902">
    <property type="term" value="C:late endosome membrane"/>
    <property type="evidence" value="ECO:0007669"/>
    <property type="project" value="TreeGrafter"/>
</dbReference>
<dbReference type="Proteomes" id="UP000615446">
    <property type="component" value="Unassembled WGS sequence"/>
</dbReference>
<dbReference type="GO" id="GO:0031201">
    <property type="term" value="C:SNARE complex"/>
    <property type="evidence" value="ECO:0007669"/>
    <property type="project" value="TreeGrafter"/>
</dbReference>
<keyword evidence="6" id="KW-1133">Transmembrane helix</keyword>
<dbReference type="EMBL" id="BLAL01000313">
    <property type="protein sequence ID" value="GET02562.1"/>
    <property type="molecule type" value="Genomic_DNA"/>
</dbReference>
<evidence type="ECO:0000256" key="2">
    <source>
        <dbReference type="ARBA" id="ARBA00006108"/>
    </source>
</evidence>
<dbReference type="SUPFAM" id="SSF47661">
    <property type="entry name" value="t-snare proteins"/>
    <property type="match status" value="1"/>
</dbReference>
<dbReference type="GO" id="GO:0000149">
    <property type="term" value="F:SNARE binding"/>
    <property type="evidence" value="ECO:0007669"/>
    <property type="project" value="TreeGrafter"/>
</dbReference>
<comment type="subcellular location">
    <subcellularLocation>
        <location evidence="1">Membrane</location>
        <topology evidence="1">Single-pass type IV membrane protein</topology>
    </subcellularLocation>
</comment>
<dbReference type="SUPFAM" id="SSF58038">
    <property type="entry name" value="SNARE fusion complex"/>
    <property type="match status" value="1"/>
</dbReference>